<dbReference type="InterPro" id="IPR013786">
    <property type="entry name" value="AcylCoA_DH/ox_N"/>
</dbReference>
<dbReference type="EMBL" id="SOBT01000008">
    <property type="protein sequence ID" value="TDU32700.1"/>
    <property type="molecule type" value="Genomic_DNA"/>
</dbReference>
<dbReference type="Pfam" id="PF00441">
    <property type="entry name" value="Acyl-CoA_dh_1"/>
    <property type="match status" value="1"/>
</dbReference>
<evidence type="ECO:0000256" key="6">
    <source>
        <dbReference type="RuleBase" id="RU362125"/>
    </source>
</evidence>
<evidence type="ECO:0000256" key="5">
    <source>
        <dbReference type="ARBA" id="ARBA00023002"/>
    </source>
</evidence>
<dbReference type="InterPro" id="IPR009100">
    <property type="entry name" value="AcylCoA_DH/oxidase_NM_dom_sf"/>
</dbReference>
<accession>A0A4S3KB37</accession>
<dbReference type="PROSITE" id="PS00073">
    <property type="entry name" value="ACYL_COA_DH_2"/>
    <property type="match status" value="1"/>
</dbReference>
<dbReference type="RefSeq" id="WP_133881182.1">
    <property type="nucleotide sequence ID" value="NZ_MWIN01000001.1"/>
</dbReference>
<dbReference type="Gene3D" id="1.20.140.10">
    <property type="entry name" value="Butyryl-CoA Dehydrogenase, subunit A, domain 3"/>
    <property type="match status" value="1"/>
</dbReference>
<dbReference type="Gene3D" id="2.40.110.10">
    <property type="entry name" value="Butyryl-CoA Dehydrogenase, subunit A, domain 2"/>
    <property type="match status" value="1"/>
</dbReference>
<feature type="domain" description="Acyl-CoA oxidase/dehydrogenase middle" evidence="8">
    <location>
        <begin position="275"/>
        <end position="383"/>
    </location>
</feature>
<dbReference type="PANTHER" id="PTHR43884">
    <property type="entry name" value="ACYL-COA DEHYDROGENASE"/>
    <property type="match status" value="1"/>
</dbReference>
<protein>
    <submittedName>
        <fullName evidence="10">(2S)-methylsuccinyl-CoA dehydrogenase</fullName>
    </submittedName>
</protein>
<dbReference type="GO" id="GO:0003995">
    <property type="term" value="F:acyl-CoA dehydrogenase activity"/>
    <property type="evidence" value="ECO:0007669"/>
    <property type="project" value="InterPro"/>
</dbReference>
<evidence type="ECO:0000313" key="10">
    <source>
        <dbReference type="EMBL" id="TDU32700.1"/>
    </source>
</evidence>
<comment type="caution">
    <text evidence="10">The sequence shown here is derived from an EMBL/GenBank/DDBJ whole genome shotgun (WGS) entry which is preliminary data.</text>
</comment>
<dbReference type="SUPFAM" id="SSF56645">
    <property type="entry name" value="Acyl-CoA dehydrogenase NM domain-like"/>
    <property type="match status" value="1"/>
</dbReference>
<keyword evidence="5 6" id="KW-0560">Oxidoreductase</keyword>
<dbReference type="GO" id="GO:0050660">
    <property type="term" value="F:flavin adenine dinucleotide binding"/>
    <property type="evidence" value="ECO:0007669"/>
    <property type="project" value="InterPro"/>
</dbReference>
<dbReference type="InterPro" id="IPR046373">
    <property type="entry name" value="Acyl-CoA_Oxase/DH_mid-dom_sf"/>
</dbReference>
<dbReference type="InterPro" id="IPR006089">
    <property type="entry name" value="Acyl-CoA_DH_CS"/>
</dbReference>
<sequence>MMPSPALRESARRLLARLRDALDQATDVLASRCAKSGKLDASLLDEHQVPCFELAWASAELLAAEQALSAWDAQIGELDRRLTLIFAVDAVTMIRDRLEALQAELELGGSANASITGDRSFQSLYRDVLTGTSILETARLLARDPASLAQVPLTEEHSLVEDQFARFAVEAVAPLAGSIHRNDLIVPEELLQPLREMGVFGLSIPERYGGSVVGDAEDNLTMIVVTEALSQASLAAAGSLITRPEILSRALLVGGTEAQKRHWLPRIARGDPLCAIAITEPDYGSDVASLSLRGTRVERGWLLNGAKTWCTFAGKAGVLMVVVRTDPDRSLGHRGLSLMLAEKPVHEGHAFDYVQQGGGRLTGRAIPTIGYRGMHSFDLSFDNFFVPDAHVIGEEQGLGQGFYYVMAGMVGGRMQTAARASGVMRAALLASLRYAQERKVFGAPLMDYPLTGSKIARSAARYAACRYLTYAVARLLNEGGGRMEASMVKLFACRSAEMVTRDALQIHGGMGYAEEMDVSRYFVDARVLSIFEGAEETLALKVIARSLLESALLPKAV</sequence>
<dbReference type="Pfam" id="PF02771">
    <property type="entry name" value="Acyl-CoA_dh_N"/>
    <property type="match status" value="1"/>
</dbReference>
<organism evidence="10 11">
    <name type="scientific">Panacagrimonas perspica</name>
    <dbReference type="NCBI Taxonomy" id="381431"/>
    <lineage>
        <taxon>Bacteria</taxon>
        <taxon>Pseudomonadati</taxon>
        <taxon>Pseudomonadota</taxon>
        <taxon>Gammaproteobacteria</taxon>
        <taxon>Nevskiales</taxon>
        <taxon>Nevskiaceae</taxon>
        <taxon>Panacagrimonas</taxon>
    </lineage>
</organism>
<evidence type="ECO:0000259" key="8">
    <source>
        <dbReference type="Pfam" id="PF02770"/>
    </source>
</evidence>
<dbReference type="InterPro" id="IPR037069">
    <property type="entry name" value="AcylCoA_DH/ox_N_sf"/>
</dbReference>
<dbReference type="InterPro" id="IPR006091">
    <property type="entry name" value="Acyl-CoA_Oxase/DH_mid-dom"/>
</dbReference>
<dbReference type="PANTHER" id="PTHR43884:SF25">
    <property type="entry name" value="ACYL-COA DEHYDROGENASE YDBM-RELATED"/>
    <property type="match status" value="1"/>
</dbReference>
<dbReference type="Gene3D" id="1.10.540.10">
    <property type="entry name" value="Acyl-CoA dehydrogenase/oxidase, N-terminal domain"/>
    <property type="match status" value="1"/>
</dbReference>
<evidence type="ECO:0000256" key="2">
    <source>
        <dbReference type="ARBA" id="ARBA00009347"/>
    </source>
</evidence>
<comment type="cofactor">
    <cofactor evidence="1 6">
        <name>FAD</name>
        <dbReference type="ChEBI" id="CHEBI:57692"/>
    </cofactor>
</comment>
<evidence type="ECO:0000259" key="9">
    <source>
        <dbReference type="Pfam" id="PF02771"/>
    </source>
</evidence>
<dbReference type="Proteomes" id="UP000295341">
    <property type="component" value="Unassembled WGS sequence"/>
</dbReference>
<dbReference type="InterPro" id="IPR036250">
    <property type="entry name" value="AcylCo_DH-like_C"/>
</dbReference>
<gene>
    <name evidence="10" type="ORF">DFR24_2100</name>
</gene>
<evidence type="ECO:0000256" key="3">
    <source>
        <dbReference type="ARBA" id="ARBA00022630"/>
    </source>
</evidence>
<dbReference type="OrthoDB" id="9780544at2"/>
<feature type="domain" description="Acyl-CoA dehydrogenase/oxidase N-terminal" evidence="9">
    <location>
        <begin position="154"/>
        <end position="271"/>
    </location>
</feature>
<dbReference type="Pfam" id="PF02770">
    <property type="entry name" value="Acyl-CoA_dh_M"/>
    <property type="match status" value="1"/>
</dbReference>
<keyword evidence="3 6" id="KW-0285">Flavoprotein</keyword>
<evidence type="ECO:0000256" key="1">
    <source>
        <dbReference type="ARBA" id="ARBA00001974"/>
    </source>
</evidence>
<comment type="similarity">
    <text evidence="2 6">Belongs to the acyl-CoA dehydrogenase family.</text>
</comment>
<keyword evidence="11" id="KW-1185">Reference proteome</keyword>
<dbReference type="InterPro" id="IPR009075">
    <property type="entry name" value="AcylCo_DH/oxidase_C"/>
</dbReference>
<evidence type="ECO:0000313" key="11">
    <source>
        <dbReference type="Proteomes" id="UP000295341"/>
    </source>
</evidence>
<evidence type="ECO:0000259" key="7">
    <source>
        <dbReference type="Pfam" id="PF00441"/>
    </source>
</evidence>
<dbReference type="SUPFAM" id="SSF47203">
    <property type="entry name" value="Acyl-CoA dehydrogenase C-terminal domain-like"/>
    <property type="match status" value="1"/>
</dbReference>
<evidence type="ECO:0000256" key="4">
    <source>
        <dbReference type="ARBA" id="ARBA00022827"/>
    </source>
</evidence>
<proteinExistence type="inferred from homology"/>
<reference evidence="10 11" key="1">
    <citation type="submission" date="2019-03" db="EMBL/GenBank/DDBJ databases">
        <title>Genomic Encyclopedia of Type Strains, Phase IV (KMG-IV): sequencing the most valuable type-strain genomes for metagenomic binning, comparative biology and taxonomic classification.</title>
        <authorList>
            <person name="Goeker M."/>
        </authorList>
    </citation>
    <scope>NUCLEOTIDE SEQUENCE [LARGE SCALE GENOMIC DNA]</scope>
    <source>
        <strain evidence="10 11">DSM 26377</strain>
    </source>
</reference>
<keyword evidence="4 6" id="KW-0274">FAD</keyword>
<name>A0A4S3KB37_9GAMM</name>
<dbReference type="AlphaFoldDB" id="A0A4S3KB37"/>
<feature type="domain" description="Acyl-CoA dehydrogenase/oxidase C-terminal" evidence="7">
    <location>
        <begin position="399"/>
        <end position="547"/>
    </location>
</feature>